<keyword evidence="1" id="KW-0472">Membrane</keyword>
<accession>A0A2H0NE44</accession>
<dbReference type="Proteomes" id="UP000230564">
    <property type="component" value="Unassembled WGS sequence"/>
</dbReference>
<reference evidence="2 3" key="1">
    <citation type="submission" date="2017-09" db="EMBL/GenBank/DDBJ databases">
        <title>Depth-based differentiation of microbial function through sediment-hosted aquifers and enrichment of novel symbionts in the deep terrestrial subsurface.</title>
        <authorList>
            <person name="Probst A.J."/>
            <person name="Ladd B."/>
            <person name="Jarett J.K."/>
            <person name="Geller-Mcgrath D.E."/>
            <person name="Sieber C.M."/>
            <person name="Emerson J.B."/>
            <person name="Anantharaman K."/>
            <person name="Thomas B.C."/>
            <person name="Malmstrom R."/>
            <person name="Stieglmeier M."/>
            <person name="Klingl A."/>
            <person name="Woyke T."/>
            <person name="Ryan C.M."/>
            <person name="Banfield J.F."/>
        </authorList>
    </citation>
    <scope>NUCLEOTIDE SEQUENCE [LARGE SCALE GENOMIC DNA]</scope>
    <source>
        <strain evidence="2">CG11_big_fil_rev_8_21_14_0_20_36_20</strain>
    </source>
</reference>
<keyword evidence="1" id="KW-1133">Transmembrane helix</keyword>
<feature type="transmembrane region" description="Helical" evidence="1">
    <location>
        <begin position="89"/>
        <end position="108"/>
    </location>
</feature>
<evidence type="ECO:0000256" key="1">
    <source>
        <dbReference type="SAM" id="Phobius"/>
    </source>
</evidence>
<feature type="transmembrane region" description="Helical" evidence="1">
    <location>
        <begin position="20"/>
        <end position="37"/>
    </location>
</feature>
<feature type="transmembrane region" description="Helical" evidence="1">
    <location>
        <begin position="129"/>
        <end position="148"/>
    </location>
</feature>
<proteinExistence type="predicted"/>
<protein>
    <submittedName>
        <fullName evidence="2">Uncharacterized protein</fullName>
    </submittedName>
</protein>
<sequence>MFLTPHTSLALLITTKVTNPLLAFVLGVISHFVLDFIPHGDEDFARHQKTKRGKLFYLLRISIVDLLLASSLLYFFISRYPYFKESVLLGAVSGAWLPDMLWISLEQLKFNFSSWYLTFHQRIHNIIKFRYSFVYGVPFQIVVTLAMIKTVFN</sequence>
<feature type="transmembrane region" description="Helical" evidence="1">
    <location>
        <begin position="57"/>
        <end position="77"/>
    </location>
</feature>
<name>A0A2H0NE44_9BACT</name>
<keyword evidence="1" id="KW-0812">Transmembrane</keyword>
<gene>
    <name evidence="2" type="ORF">COV55_01890</name>
</gene>
<organism evidence="2 3">
    <name type="scientific">Candidatus Komeilibacteria bacterium CG11_big_fil_rev_8_21_14_0_20_36_20</name>
    <dbReference type="NCBI Taxonomy" id="1974477"/>
    <lineage>
        <taxon>Bacteria</taxon>
        <taxon>Candidatus Komeiliibacteriota</taxon>
    </lineage>
</organism>
<dbReference type="EMBL" id="PCWQ01000007">
    <property type="protein sequence ID" value="PIR07158.1"/>
    <property type="molecule type" value="Genomic_DNA"/>
</dbReference>
<evidence type="ECO:0000313" key="2">
    <source>
        <dbReference type="EMBL" id="PIR07158.1"/>
    </source>
</evidence>
<evidence type="ECO:0000313" key="3">
    <source>
        <dbReference type="Proteomes" id="UP000230564"/>
    </source>
</evidence>
<dbReference type="AlphaFoldDB" id="A0A2H0NE44"/>
<comment type="caution">
    <text evidence="2">The sequence shown here is derived from an EMBL/GenBank/DDBJ whole genome shotgun (WGS) entry which is preliminary data.</text>
</comment>